<evidence type="ECO:0000313" key="12">
    <source>
        <dbReference type="EMBL" id="KAJ0193896.1"/>
    </source>
</evidence>
<keyword evidence="5" id="KW-0479">Metal-binding</keyword>
<dbReference type="InterPro" id="IPR058353">
    <property type="entry name" value="DUF8040"/>
</dbReference>
<evidence type="ECO:0000256" key="2">
    <source>
        <dbReference type="ARBA" id="ARBA00004123"/>
    </source>
</evidence>
<feature type="region of interest" description="Disordered" evidence="8">
    <location>
        <begin position="172"/>
        <end position="204"/>
    </location>
</feature>
<evidence type="ECO:0000256" key="4">
    <source>
        <dbReference type="ARBA" id="ARBA00022722"/>
    </source>
</evidence>
<dbReference type="AlphaFoldDB" id="A0A9R1WZU5"/>
<dbReference type="PANTHER" id="PTHR22930">
    <property type="match status" value="1"/>
</dbReference>
<feature type="domain" description="DUF8040" evidence="11">
    <location>
        <begin position="324"/>
        <end position="418"/>
    </location>
</feature>
<feature type="compositionally biased region" description="Polar residues" evidence="8">
    <location>
        <begin position="141"/>
        <end position="156"/>
    </location>
</feature>
<evidence type="ECO:0000256" key="5">
    <source>
        <dbReference type="ARBA" id="ARBA00022723"/>
    </source>
</evidence>
<comment type="caution">
    <text evidence="12">The sequence shown here is derived from an EMBL/GenBank/DDBJ whole genome shotgun (WGS) entry which is preliminary data.</text>
</comment>
<dbReference type="InterPro" id="IPR027806">
    <property type="entry name" value="HARBI1_dom"/>
</dbReference>
<proteinExistence type="inferred from homology"/>
<evidence type="ECO:0000256" key="6">
    <source>
        <dbReference type="ARBA" id="ARBA00022801"/>
    </source>
</evidence>
<keyword evidence="13" id="KW-1185">Reference proteome</keyword>
<organism evidence="12 13">
    <name type="scientific">Lactuca sativa</name>
    <name type="common">Garden lettuce</name>
    <dbReference type="NCBI Taxonomy" id="4236"/>
    <lineage>
        <taxon>Eukaryota</taxon>
        <taxon>Viridiplantae</taxon>
        <taxon>Streptophyta</taxon>
        <taxon>Embryophyta</taxon>
        <taxon>Tracheophyta</taxon>
        <taxon>Spermatophyta</taxon>
        <taxon>Magnoliopsida</taxon>
        <taxon>eudicotyledons</taxon>
        <taxon>Gunneridae</taxon>
        <taxon>Pentapetalae</taxon>
        <taxon>asterids</taxon>
        <taxon>campanulids</taxon>
        <taxon>Asterales</taxon>
        <taxon>Asteraceae</taxon>
        <taxon>Cichorioideae</taxon>
        <taxon>Cichorieae</taxon>
        <taxon>Lactucinae</taxon>
        <taxon>Lactuca</taxon>
    </lineage>
</organism>
<evidence type="ECO:0000256" key="1">
    <source>
        <dbReference type="ARBA" id="ARBA00001968"/>
    </source>
</evidence>
<gene>
    <name evidence="12" type="ORF">LSAT_V11C800452140</name>
</gene>
<comment type="similarity">
    <text evidence="3">Belongs to the HARBI1 family.</text>
</comment>
<evidence type="ECO:0000313" key="13">
    <source>
        <dbReference type="Proteomes" id="UP000235145"/>
    </source>
</evidence>
<dbReference type="Pfam" id="PF13359">
    <property type="entry name" value="DDE_Tnp_4"/>
    <property type="match status" value="1"/>
</dbReference>
<dbReference type="InterPro" id="IPR024752">
    <property type="entry name" value="Myb/SANT-like_dom"/>
</dbReference>
<dbReference type="EMBL" id="NBSK02000008">
    <property type="protein sequence ID" value="KAJ0193896.1"/>
    <property type="molecule type" value="Genomic_DNA"/>
</dbReference>
<feature type="domain" description="Myb/SANT-like" evidence="9">
    <location>
        <begin position="15"/>
        <end position="103"/>
    </location>
</feature>
<comment type="subcellular location">
    <subcellularLocation>
        <location evidence="2">Nucleus</location>
    </subcellularLocation>
</comment>
<comment type="cofactor">
    <cofactor evidence="1">
        <name>a divalent metal cation</name>
        <dbReference type="ChEBI" id="CHEBI:60240"/>
    </cofactor>
</comment>
<dbReference type="GO" id="GO:0005634">
    <property type="term" value="C:nucleus"/>
    <property type="evidence" value="ECO:0007669"/>
    <property type="project" value="UniProtKB-SubCell"/>
</dbReference>
<evidence type="ECO:0000256" key="8">
    <source>
        <dbReference type="SAM" id="MobiDB-lite"/>
    </source>
</evidence>
<keyword evidence="6" id="KW-0378">Hydrolase</keyword>
<dbReference type="Pfam" id="PF12776">
    <property type="entry name" value="Myb_DNA-bind_3"/>
    <property type="match status" value="1"/>
</dbReference>
<evidence type="ECO:0000259" key="11">
    <source>
        <dbReference type="Pfam" id="PF26138"/>
    </source>
</evidence>
<dbReference type="InterPro" id="IPR045249">
    <property type="entry name" value="HARBI1-like"/>
</dbReference>
<feature type="compositionally biased region" description="Polar residues" evidence="8">
    <location>
        <begin position="172"/>
        <end position="194"/>
    </location>
</feature>
<feature type="domain" description="DDE Tnp4" evidence="10">
    <location>
        <begin position="454"/>
        <end position="616"/>
    </location>
</feature>
<feature type="region of interest" description="Disordered" evidence="8">
    <location>
        <begin position="136"/>
        <end position="158"/>
    </location>
</feature>
<dbReference type="PANTHER" id="PTHR22930:SF265">
    <property type="entry name" value="MYB_SANT-LIKE DOMAIN, HARBINGER TRANSPOSASE-DERIVED NUCLEASE DOMAIN-CONTAINING PROTEIN"/>
    <property type="match status" value="1"/>
</dbReference>
<dbReference type="GO" id="GO:0046872">
    <property type="term" value="F:metal ion binding"/>
    <property type="evidence" value="ECO:0007669"/>
    <property type="project" value="UniProtKB-KW"/>
</dbReference>
<keyword evidence="7" id="KW-0539">Nucleus</keyword>
<keyword evidence="4" id="KW-0540">Nuclease</keyword>
<dbReference type="GO" id="GO:0004518">
    <property type="term" value="F:nuclease activity"/>
    <property type="evidence" value="ECO:0007669"/>
    <property type="project" value="UniProtKB-KW"/>
</dbReference>
<accession>A0A9R1WZU5</accession>
<reference evidence="12 13" key="1">
    <citation type="journal article" date="2017" name="Nat. Commun.">
        <title>Genome assembly with in vitro proximity ligation data and whole-genome triplication in lettuce.</title>
        <authorList>
            <person name="Reyes-Chin-Wo S."/>
            <person name="Wang Z."/>
            <person name="Yang X."/>
            <person name="Kozik A."/>
            <person name="Arikit S."/>
            <person name="Song C."/>
            <person name="Xia L."/>
            <person name="Froenicke L."/>
            <person name="Lavelle D.O."/>
            <person name="Truco M.J."/>
            <person name="Xia R."/>
            <person name="Zhu S."/>
            <person name="Xu C."/>
            <person name="Xu H."/>
            <person name="Xu X."/>
            <person name="Cox K."/>
            <person name="Korf I."/>
            <person name="Meyers B.C."/>
            <person name="Michelmore R.W."/>
        </authorList>
    </citation>
    <scope>NUCLEOTIDE SEQUENCE [LARGE SCALE GENOMIC DNA]</scope>
    <source>
        <strain evidence="13">cv. Salinas</strain>
        <tissue evidence="12">Seedlings</tissue>
    </source>
</reference>
<dbReference type="Pfam" id="PF26138">
    <property type="entry name" value="DUF8040"/>
    <property type="match status" value="1"/>
</dbReference>
<sequence length="768" mass="88085">MGEKKDRISWKVEGVEKTFIEACLREVTVNGREGSSLKALSWRNVAETLKIEHNFIADQKQMKNRYDYLKSKFGAFLKLKNKTGNVYNSTTNSFNLSKEEWEQEVKSNKHVDSLRRTPLSYPDLCTQLFEGATATDMHSWGPTSTLPRPTQDSSHYSLHDFDDIDCTQQETVGLSDESSAQSKKQKTTDMAKSQNKSKDKGKDASNSRLLEIGEDISTVAKIFVEKHSSSNLGACMEKLEKLGWGIFDPRYTTAVALFGEGADKRQVWLTIDPAICENWVKTVGAHYGILVMDSDEEIAFFILLCCYWLNLASNRIGRAIDNDSEMSGHQHTQELLHGTSTQCHELMRLSREAYVLLCNHFRRNNLLQSSRHISVEEKMAMFLTTIAHNKWFRIIKRRFQHSTEIVHRCFHEVLNAMMIFAKEIIVPTNSNATVNSSERHRRLKETFPGAIGALDGTLVHAVVPADQQTRYRGRGKGECYQNVLGICDFDMLFTFVWAGWEGVTHDSRVLKEVACKPTSGFPFPPPDKYYLCDVAYTNTRGFMTPYRNTRYWLADYRRRRPLTKEENFNYAHAQLRNVIERAYGVLKARFPILKRMAPFPFSVQRDIVVACFAVHNFIRKCDIHDELFMAFEENNAQAQEGENDGQNILPNSPLEELLFSVGDNRVCFDRKALCLVIGLRFKDYSHPSSGFAAFRERVFPFVSLSRSVSVVDLTHVFNNLLHQLSNEYVVRVSLLYMFEQGFLGKYSLQPVTNERMTHVSIYRNLTGM</sequence>
<evidence type="ECO:0000259" key="10">
    <source>
        <dbReference type="Pfam" id="PF13359"/>
    </source>
</evidence>
<evidence type="ECO:0000256" key="7">
    <source>
        <dbReference type="ARBA" id="ARBA00023242"/>
    </source>
</evidence>
<evidence type="ECO:0008006" key="14">
    <source>
        <dbReference type="Google" id="ProtNLM"/>
    </source>
</evidence>
<name>A0A9R1WZU5_LACSA</name>
<evidence type="ECO:0000256" key="3">
    <source>
        <dbReference type="ARBA" id="ARBA00006958"/>
    </source>
</evidence>
<evidence type="ECO:0000259" key="9">
    <source>
        <dbReference type="Pfam" id="PF12776"/>
    </source>
</evidence>
<dbReference type="GO" id="GO:0016787">
    <property type="term" value="F:hydrolase activity"/>
    <property type="evidence" value="ECO:0007669"/>
    <property type="project" value="UniProtKB-KW"/>
</dbReference>
<protein>
    <recommendedName>
        <fullName evidence="14">Myb/SANT-like domain-containing protein</fullName>
    </recommendedName>
</protein>
<dbReference type="Proteomes" id="UP000235145">
    <property type="component" value="Unassembled WGS sequence"/>
</dbReference>